<evidence type="ECO:0000313" key="3">
    <source>
        <dbReference type="Proteomes" id="UP001199916"/>
    </source>
</evidence>
<protein>
    <submittedName>
        <fullName evidence="2">WYL domain-containing protein</fullName>
    </submittedName>
</protein>
<proteinExistence type="predicted"/>
<dbReference type="Proteomes" id="UP001199916">
    <property type="component" value="Unassembled WGS sequence"/>
</dbReference>
<dbReference type="InterPro" id="IPR026881">
    <property type="entry name" value="WYL_dom"/>
</dbReference>
<name>A0ABS8YCJ1_9BACL</name>
<feature type="domain" description="WYL" evidence="1">
    <location>
        <begin position="126"/>
        <end position="187"/>
    </location>
</feature>
<sequence length="290" mass="34086">MNYPNSRKLAQQFEISTRQANRDIEYLMNSLGAPLYYSAKSRGYEYEDTAYILPSLYITEEEKKVISFLAYRYEQHQYGDFDDGVKNEKLQKQVSRLFRRLSNTDSTEHSIPSFAIESAIVDTAYTLRLSLAQSRKVAIVYNHAEHGEIRGTIHPYQMYFKYYADYISAYCEETRQTEIYRLDRMVGTRMLQERFEKMHHDALNEHIDASQVRPFVAVLECSGQLNGEEWGSYNVKPLGNGQYAIEFIHIDPFIDQLLSVRGWTAIHKPKWLKEKVKRRLMQLLTDLETQ</sequence>
<dbReference type="EMBL" id="JAJNBZ010000006">
    <property type="protein sequence ID" value="MCE5169736.1"/>
    <property type="molecule type" value="Genomic_DNA"/>
</dbReference>
<dbReference type="InterPro" id="IPR051534">
    <property type="entry name" value="CBASS_pafABC_assoc_protein"/>
</dbReference>
<reference evidence="2 3" key="1">
    <citation type="submission" date="2021-11" db="EMBL/GenBank/DDBJ databases">
        <title>Draft genome sequence of Paenibacillus profundus YoMME, a new Gram-positive bacteria with exoelectrogenic properties.</title>
        <authorList>
            <person name="Hubenova Y."/>
            <person name="Hubenova E."/>
            <person name="Manasiev Y."/>
            <person name="Peykov S."/>
            <person name="Mitov M."/>
        </authorList>
    </citation>
    <scope>NUCLEOTIDE SEQUENCE [LARGE SCALE GENOMIC DNA]</scope>
    <source>
        <strain evidence="2 3">YoMME</strain>
    </source>
</reference>
<keyword evidence="3" id="KW-1185">Reference proteome</keyword>
<comment type="caution">
    <text evidence="2">The sequence shown here is derived from an EMBL/GenBank/DDBJ whole genome shotgun (WGS) entry which is preliminary data.</text>
</comment>
<gene>
    <name evidence="2" type="ORF">LQV63_10460</name>
</gene>
<dbReference type="Pfam" id="PF13280">
    <property type="entry name" value="WYL"/>
    <property type="match status" value="1"/>
</dbReference>
<evidence type="ECO:0000259" key="1">
    <source>
        <dbReference type="Pfam" id="PF13280"/>
    </source>
</evidence>
<dbReference type="PANTHER" id="PTHR34580">
    <property type="match status" value="1"/>
</dbReference>
<dbReference type="PROSITE" id="PS52050">
    <property type="entry name" value="WYL"/>
    <property type="match status" value="1"/>
</dbReference>
<dbReference type="RefSeq" id="WP_233696645.1">
    <property type="nucleotide sequence ID" value="NZ_JAJNBZ010000006.1"/>
</dbReference>
<evidence type="ECO:0000313" key="2">
    <source>
        <dbReference type="EMBL" id="MCE5169736.1"/>
    </source>
</evidence>
<organism evidence="2 3">
    <name type="scientific">Paenibacillus profundus</name>
    <dbReference type="NCBI Taxonomy" id="1173085"/>
    <lineage>
        <taxon>Bacteria</taxon>
        <taxon>Bacillati</taxon>
        <taxon>Bacillota</taxon>
        <taxon>Bacilli</taxon>
        <taxon>Bacillales</taxon>
        <taxon>Paenibacillaceae</taxon>
        <taxon>Paenibacillus</taxon>
    </lineage>
</organism>
<dbReference type="PANTHER" id="PTHR34580:SF9">
    <property type="entry name" value="SLL5097 PROTEIN"/>
    <property type="match status" value="1"/>
</dbReference>
<accession>A0ABS8YCJ1</accession>